<dbReference type="Pfam" id="PF00337">
    <property type="entry name" value="Gal-bind_lectin"/>
    <property type="match status" value="1"/>
</dbReference>
<evidence type="ECO:0000256" key="1">
    <source>
        <dbReference type="ARBA" id="ARBA00022734"/>
    </source>
</evidence>
<gene>
    <name evidence="4" type="ORF">ILUMI_09053</name>
</gene>
<dbReference type="InterPro" id="IPR001079">
    <property type="entry name" value="Galectin_CRD"/>
</dbReference>
<evidence type="ECO:0000313" key="5">
    <source>
        <dbReference type="Proteomes" id="UP000801492"/>
    </source>
</evidence>
<feature type="domain" description="Galectin" evidence="3">
    <location>
        <begin position="12"/>
        <end position="107"/>
    </location>
</feature>
<dbReference type="OrthoDB" id="6251307at2759"/>
<name>A0A8K0GCU4_IGNLU</name>
<dbReference type="EMBL" id="VTPC01004454">
    <property type="protein sequence ID" value="KAF2897132.1"/>
    <property type="molecule type" value="Genomic_DNA"/>
</dbReference>
<evidence type="ECO:0000256" key="2">
    <source>
        <dbReference type="RuleBase" id="RU102079"/>
    </source>
</evidence>
<feature type="non-terminal residue" evidence="4">
    <location>
        <position position="107"/>
    </location>
</feature>
<reference evidence="4" key="1">
    <citation type="submission" date="2019-08" db="EMBL/GenBank/DDBJ databases">
        <title>The genome of the North American firefly Photinus pyralis.</title>
        <authorList>
            <consortium name="Photinus pyralis genome working group"/>
            <person name="Fallon T.R."/>
            <person name="Sander Lower S.E."/>
            <person name="Weng J.-K."/>
        </authorList>
    </citation>
    <scope>NUCLEOTIDE SEQUENCE</scope>
    <source>
        <strain evidence="4">TRF0915ILg1</strain>
        <tissue evidence="4">Whole body</tissue>
    </source>
</reference>
<evidence type="ECO:0000313" key="4">
    <source>
        <dbReference type="EMBL" id="KAF2897132.1"/>
    </source>
</evidence>
<keyword evidence="1 2" id="KW-0430">Lectin</keyword>
<dbReference type="GO" id="GO:0016936">
    <property type="term" value="F:galactoside binding"/>
    <property type="evidence" value="ECO:0007669"/>
    <property type="project" value="TreeGrafter"/>
</dbReference>
<dbReference type="PANTHER" id="PTHR11346">
    <property type="entry name" value="GALECTIN"/>
    <property type="match status" value="1"/>
</dbReference>
<proteinExistence type="predicted"/>
<dbReference type="GO" id="GO:0030246">
    <property type="term" value="F:carbohydrate binding"/>
    <property type="evidence" value="ECO:0007669"/>
    <property type="project" value="UniProtKB-UniRule"/>
</dbReference>
<dbReference type="Proteomes" id="UP000801492">
    <property type="component" value="Unassembled WGS sequence"/>
</dbReference>
<dbReference type="PANTHER" id="PTHR11346:SF176">
    <property type="entry name" value="32 KDA BETA-GALACTOSIDE-BINDING LECTIN LEC-3"/>
    <property type="match status" value="1"/>
</dbReference>
<evidence type="ECO:0000259" key="3">
    <source>
        <dbReference type="PROSITE" id="PS51304"/>
    </source>
</evidence>
<organism evidence="4 5">
    <name type="scientific">Ignelater luminosus</name>
    <name type="common">Cucubano</name>
    <name type="synonym">Pyrophorus luminosus</name>
    <dbReference type="NCBI Taxonomy" id="2038154"/>
    <lineage>
        <taxon>Eukaryota</taxon>
        <taxon>Metazoa</taxon>
        <taxon>Ecdysozoa</taxon>
        <taxon>Arthropoda</taxon>
        <taxon>Hexapoda</taxon>
        <taxon>Insecta</taxon>
        <taxon>Pterygota</taxon>
        <taxon>Neoptera</taxon>
        <taxon>Endopterygota</taxon>
        <taxon>Coleoptera</taxon>
        <taxon>Polyphaga</taxon>
        <taxon>Elateriformia</taxon>
        <taxon>Elateroidea</taxon>
        <taxon>Elateridae</taxon>
        <taxon>Agrypninae</taxon>
        <taxon>Pyrophorini</taxon>
        <taxon>Ignelater</taxon>
    </lineage>
</organism>
<accession>A0A8K0GCU4</accession>
<keyword evidence="5" id="KW-1185">Reference proteome</keyword>
<dbReference type="InterPro" id="IPR044156">
    <property type="entry name" value="Galectin-like"/>
</dbReference>
<dbReference type="SUPFAM" id="SSF49899">
    <property type="entry name" value="Concanavalin A-like lectins/glucanases"/>
    <property type="match status" value="1"/>
</dbReference>
<dbReference type="PROSITE" id="PS51304">
    <property type="entry name" value="GALECTIN"/>
    <property type="match status" value="1"/>
</dbReference>
<dbReference type="SMART" id="SM00908">
    <property type="entry name" value="Gal-bind_lectin"/>
    <property type="match status" value="1"/>
</dbReference>
<dbReference type="Gene3D" id="2.60.120.200">
    <property type="match status" value="1"/>
</dbReference>
<dbReference type="AlphaFoldDB" id="A0A8K0GCU4"/>
<protein>
    <recommendedName>
        <fullName evidence="2">Galectin</fullName>
    </recommendedName>
</protein>
<sequence length="107" mass="11941">MIKSIIDPPVPYIGPMPTAINPGKLIRIQGTVPAIAYRFNINLQCGPETSPQDDIALGIAVKVLESFITLNSLQYGIWGERQHMLTSPIKCSERFEIVLVCDFNHFK</sequence>
<dbReference type="InterPro" id="IPR013320">
    <property type="entry name" value="ConA-like_dom_sf"/>
</dbReference>
<comment type="caution">
    <text evidence="4">The sequence shown here is derived from an EMBL/GenBank/DDBJ whole genome shotgun (WGS) entry which is preliminary data.</text>
</comment>